<gene>
    <name evidence="2" type="ORF">SAMN04489743_2206</name>
</gene>
<sequence length="156" mass="16551">MTHESVRPGPDQAHDALLAVAASQRSLAPFIGSPRWLYAVQGLGMGLFIVGLALYGSRSWAAPALAASIVVFCVLPVLQSRRSRVIMDVYTHRGSRVAAAVYLGTFAVLVAAALAWHAATGVDWLVYLMAVMAFVLSLVCGPAMERKLAASVRGAR</sequence>
<feature type="transmembrane region" description="Helical" evidence="1">
    <location>
        <begin position="124"/>
        <end position="144"/>
    </location>
</feature>
<reference evidence="3" key="1">
    <citation type="submission" date="2016-10" db="EMBL/GenBank/DDBJ databases">
        <authorList>
            <person name="Varghese N."/>
            <person name="Submissions S."/>
        </authorList>
    </citation>
    <scope>NUCLEOTIDE SEQUENCE [LARGE SCALE GENOMIC DNA]</scope>
    <source>
        <strain evidence="3">IMMIB L-1606</strain>
    </source>
</reference>
<evidence type="ECO:0000313" key="3">
    <source>
        <dbReference type="Proteomes" id="UP000198751"/>
    </source>
</evidence>
<protein>
    <submittedName>
        <fullName evidence="2">Uncharacterized protein</fullName>
    </submittedName>
</protein>
<evidence type="ECO:0000313" key="2">
    <source>
        <dbReference type="EMBL" id="SDT26294.1"/>
    </source>
</evidence>
<keyword evidence="1" id="KW-1133">Transmembrane helix</keyword>
<feature type="transmembrane region" description="Helical" evidence="1">
    <location>
        <begin position="99"/>
        <end position="118"/>
    </location>
</feature>
<proteinExistence type="predicted"/>
<dbReference type="AlphaFoldDB" id="A0A1H1YXV3"/>
<name>A0A1H1YXV3_9MICC</name>
<keyword evidence="3" id="KW-1185">Reference proteome</keyword>
<dbReference type="RefSeq" id="WP_231994265.1">
    <property type="nucleotide sequence ID" value="NZ_LT629779.1"/>
</dbReference>
<evidence type="ECO:0000256" key="1">
    <source>
        <dbReference type="SAM" id="Phobius"/>
    </source>
</evidence>
<dbReference type="EMBL" id="LT629779">
    <property type="protein sequence ID" value="SDT26294.1"/>
    <property type="molecule type" value="Genomic_DNA"/>
</dbReference>
<feature type="transmembrane region" description="Helical" evidence="1">
    <location>
        <begin position="60"/>
        <end position="78"/>
    </location>
</feature>
<keyword evidence="1" id="KW-0812">Transmembrane</keyword>
<keyword evidence="1" id="KW-0472">Membrane</keyword>
<dbReference type="Proteomes" id="UP000198751">
    <property type="component" value="Chromosome I"/>
</dbReference>
<feature type="transmembrane region" description="Helical" evidence="1">
    <location>
        <begin position="36"/>
        <end position="54"/>
    </location>
</feature>
<accession>A0A1H1YXV3</accession>
<organism evidence="2 3">
    <name type="scientific">Pseudarthrobacter equi</name>
    <dbReference type="NCBI Taxonomy" id="728066"/>
    <lineage>
        <taxon>Bacteria</taxon>
        <taxon>Bacillati</taxon>
        <taxon>Actinomycetota</taxon>
        <taxon>Actinomycetes</taxon>
        <taxon>Micrococcales</taxon>
        <taxon>Micrococcaceae</taxon>
        <taxon>Pseudarthrobacter</taxon>
    </lineage>
</organism>